<dbReference type="PANTHER" id="PTHR31964:SF113">
    <property type="entry name" value="USPA DOMAIN-CONTAINING PROTEIN"/>
    <property type="match status" value="1"/>
</dbReference>
<organism evidence="3 4">
    <name type="scientific">Paractinoplanes bogorensis</name>
    <dbReference type="NCBI Taxonomy" id="1610840"/>
    <lineage>
        <taxon>Bacteria</taxon>
        <taxon>Bacillati</taxon>
        <taxon>Actinomycetota</taxon>
        <taxon>Actinomycetes</taxon>
        <taxon>Micromonosporales</taxon>
        <taxon>Micromonosporaceae</taxon>
        <taxon>Paractinoplanes</taxon>
    </lineage>
</organism>
<dbReference type="Proteomes" id="UP001519654">
    <property type="component" value="Unassembled WGS sequence"/>
</dbReference>
<evidence type="ECO:0000313" key="4">
    <source>
        <dbReference type="Proteomes" id="UP001519654"/>
    </source>
</evidence>
<dbReference type="PANTHER" id="PTHR31964">
    <property type="entry name" value="ADENINE NUCLEOTIDE ALPHA HYDROLASES-LIKE SUPERFAMILY PROTEIN"/>
    <property type="match status" value="1"/>
</dbReference>
<dbReference type="Gene3D" id="3.40.50.620">
    <property type="entry name" value="HUPs"/>
    <property type="match status" value="3"/>
</dbReference>
<proteinExistence type="inferred from homology"/>
<evidence type="ECO:0000259" key="2">
    <source>
        <dbReference type="Pfam" id="PF00582"/>
    </source>
</evidence>
<name>A0ABS5YZ16_9ACTN</name>
<evidence type="ECO:0000313" key="3">
    <source>
        <dbReference type="EMBL" id="MBU2667953.1"/>
    </source>
</evidence>
<dbReference type="InterPro" id="IPR014729">
    <property type="entry name" value="Rossmann-like_a/b/a_fold"/>
</dbReference>
<sequence>MTITNVVVGVDDSVESRAAERWAGRYAEAAGVPLRVLHADAEPVAALVEASSGSTLLVLGARDRGRLTAALFGSVSGQVAVAAAGPVVVVREEVDPPGPVVVAVDAAGTSDAAVLFAFEEAARRGRELHAVHAWPVPALPSGAGSTGVMTSTRYLPDAALAVLATAVAAGRAAFPQVIVHERLVTGHPEEVVPDETTDAAMLVVGSRGRTPLTGLLLGSTSQALLHRSTGPVAVVRTENVAVVRTEN</sequence>
<dbReference type="RefSeq" id="WP_215792208.1">
    <property type="nucleotide sequence ID" value="NZ_JAHKKG010000010.1"/>
</dbReference>
<protein>
    <submittedName>
        <fullName evidence="3">Universal stress protein</fullName>
    </submittedName>
</protein>
<dbReference type="InterPro" id="IPR006016">
    <property type="entry name" value="UspA"/>
</dbReference>
<dbReference type="SUPFAM" id="SSF52402">
    <property type="entry name" value="Adenine nucleotide alpha hydrolases-like"/>
    <property type="match status" value="2"/>
</dbReference>
<reference evidence="3 4" key="1">
    <citation type="submission" date="2021-06" db="EMBL/GenBank/DDBJ databases">
        <title>Actinoplanes lichenicola sp. nov., and Actinoplanes ovalisporus sp. nov., isolated from lichen in Thailand.</title>
        <authorList>
            <person name="Saeng-In P."/>
            <person name="Kanchanasin P."/>
            <person name="Yuki M."/>
            <person name="Kudo T."/>
            <person name="Ohkuma M."/>
            <person name="Phongsopitanun W."/>
            <person name="Tanasupawat S."/>
        </authorList>
    </citation>
    <scope>NUCLEOTIDE SEQUENCE [LARGE SCALE GENOMIC DNA]</scope>
    <source>
        <strain evidence="3 4">NBRC 110975</strain>
    </source>
</reference>
<comment type="caution">
    <text evidence="3">The sequence shown here is derived from an EMBL/GenBank/DDBJ whole genome shotgun (WGS) entry which is preliminary data.</text>
</comment>
<dbReference type="PRINTS" id="PR01438">
    <property type="entry name" value="UNVRSLSTRESS"/>
</dbReference>
<dbReference type="InterPro" id="IPR006015">
    <property type="entry name" value="Universal_stress_UspA"/>
</dbReference>
<gene>
    <name evidence="3" type="ORF">KOI35_31025</name>
</gene>
<evidence type="ECO:0000256" key="1">
    <source>
        <dbReference type="ARBA" id="ARBA00008791"/>
    </source>
</evidence>
<feature type="domain" description="UspA" evidence="2">
    <location>
        <begin position="41"/>
        <end position="91"/>
    </location>
</feature>
<comment type="similarity">
    <text evidence="1">Belongs to the universal stress protein A family.</text>
</comment>
<keyword evidence="4" id="KW-1185">Reference proteome</keyword>
<accession>A0ABS5YZ16</accession>
<feature type="domain" description="UspA" evidence="2">
    <location>
        <begin position="99"/>
        <end position="236"/>
    </location>
</feature>
<dbReference type="Pfam" id="PF00582">
    <property type="entry name" value="Usp"/>
    <property type="match status" value="2"/>
</dbReference>
<dbReference type="EMBL" id="JAHKKG010000010">
    <property type="protein sequence ID" value="MBU2667953.1"/>
    <property type="molecule type" value="Genomic_DNA"/>
</dbReference>